<dbReference type="Pfam" id="PF02931">
    <property type="entry name" value="Neur_chan_LBD"/>
    <property type="match status" value="1"/>
</dbReference>
<dbReference type="InterPro" id="IPR036790">
    <property type="entry name" value="Frizzled_dom_sf"/>
</dbReference>
<keyword evidence="6" id="KW-0768">Sushi</keyword>
<evidence type="ECO:0000256" key="4">
    <source>
        <dbReference type="PROSITE-ProRule" id="PRU00121"/>
    </source>
</evidence>
<evidence type="ECO:0000259" key="8">
    <source>
        <dbReference type="PROSITE" id="PS50070"/>
    </source>
</evidence>
<keyword evidence="3 5" id="KW-1015">Disulfide bond</keyword>
<dbReference type="Pfam" id="PF02932">
    <property type="entry name" value="Neur_chan_memb"/>
    <property type="match status" value="1"/>
</dbReference>
<proteinExistence type="predicted"/>
<dbReference type="CDD" id="cd19051">
    <property type="entry name" value="LGIC_TM_cation"/>
    <property type="match status" value="1"/>
</dbReference>
<dbReference type="SUPFAM" id="SSF63712">
    <property type="entry name" value="Nicotinic receptor ligand binding domain-like"/>
    <property type="match status" value="1"/>
</dbReference>
<dbReference type="InterPro" id="IPR013806">
    <property type="entry name" value="Kringle-like"/>
</dbReference>
<accession>A0A6P4ZNX2</accession>
<dbReference type="GO" id="GO:0005230">
    <property type="term" value="F:extracellular ligand-gated monoatomic ion channel activity"/>
    <property type="evidence" value="ECO:0007669"/>
    <property type="project" value="InterPro"/>
</dbReference>
<dbReference type="PRINTS" id="PR00018">
    <property type="entry name" value="KRINGLE"/>
</dbReference>
<dbReference type="InterPro" id="IPR036055">
    <property type="entry name" value="LDL_receptor-like_sf"/>
</dbReference>
<comment type="caution">
    <text evidence="4">Lacks conserved residue(s) required for the propagation of feature annotation.</text>
</comment>
<dbReference type="PROSITE" id="PS50068">
    <property type="entry name" value="LDLRA_2"/>
    <property type="match status" value="1"/>
</dbReference>
<dbReference type="InterPro" id="IPR006029">
    <property type="entry name" value="Neurotrans-gated_channel_TM"/>
</dbReference>
<dbReference type="SMART" id="SM00130">
    <property type="entry name" value="KR"/>
    <property type="match status" value="1"/>
</dbReference>
<feature type="transmembrane region" description="Helical" evidence="7">
    <location>
        <begin position="524"/>
        <end position="546"/>
    </location>
</feature>
<dbReference type="SMART" id="SM00192">
    <property type="entry name" value="LDLa"/>
    <property type="match status" value="1"/>
</dbReference>
<dbReference type="InterPro" id="IPR006202">
    <property type="entry name" value="Neur_chan_lig-bd"/>
</dbReference>
<sequence length="760" mass="84166">MVIYIKTAIDCPLGYLQCKDGDACLLAWKWCDGRVDCTDGSDEERCECLTIPGNSNNSRLAMLPNQLGQTTFEEIQNSSVAELLNINSSYGNPEGVHPEFGQFVSTILYPRCNVSDQNMCPLPGNGICTGTQLLPCRSWCKEVLNTADDRIRNLLPQCDVFPPPQHGCWNPEPEIKNNEVCYYGSGMNYRGTGSTTLSGAACVEWTAAQGGFYTTEYPWANLVHNYCRNPTGLERPFCITEEGSQEECDLIPCNADGCLDLGPPNYGRRSPGKRFYFVGERVAFTCNEGYSIKSGYTNEVRCIGNGRWEYVKPICSVNMRGRLEKELLDVYSPNLTPEGNVLIGFTGSVEQIVDLDEKKEQLIASLIFQFTWQDSRLEWDPKYYDGIDVFSVPGSSVWTPALSLKRNADPSYTGLEKGIPVQVSNNGVITWRVETLTTTMCDADPFYFPVDTMECHICFSATAAIGQSIQCGHGNSTEDYSSSLTCDASPPAIQEGEWYRKDRLFANGNREACFAVQLERIPSFHIATTIGPCVILVVLMVITFVMPLDRGDRISFGVTIQLSMVVSLVFVTDVLPVKGALPFFATLIVVYMALMGVFLFFTMGIITIHDMEESLSPSAKTFFLRYMARMLLLGDLTKRKGPSDDEETDVTSHTVIEMAIEDTKAVSGEDSTDICGTKNHPFAPDMTETLCESPSSVKKRTMAGTNQAQGLDELFKAKDNEEEKDVSDYTLLAKVLDRLCLVLYVICISAAVPATMYLGK</sequence>
<dbReference type="InterPro" id="IPR002172">
    <property type="entry name" value="LDrepeatLR_classA_rpt"/>
</dbReference>
<dbReference type="Gene3D" id="2.10.70.10">
    <property type="entry name" value="Complement Module, domain 1"/>
    <property type="match status" value="1"/>
</dbReference>
<dbReference type="InterPro" id="IPR035976">
    <property type="entry name" value="Sushi/SCR/CCP_sf"/>
</dbReference>
<dbReference type="Gene3D" id="1.20.58.390">
    <property type="entry name" value="Neurotransmitter-gated ion-channel transmembrane domain"/>
    <property type="match status" value="1"/>
</dbReference>
<feature type="transmembrane region" description="Helical" evidence="7">
    <location>
        <begin position="558"/>
        <end position="577"/>
    </location>
</feature>
<dbReference type="OrthoDB" id="5975154at2759"/>
<dbReference type="SUPFAM" id="SSF57535">
    <property type="entry name" value="Complement control module/SCR domain"/>
    <property type="match status" value="1"/>
</dbReference>
<feature type="disulfide bond" evidence="5">
    <location>
        <begin position="31"/>
        <end position="46"/>
    </location>
</feature>
<dbReference type="RefSeq" id="XP_019631356.1">
    <property type="nucleotide sequence ID" value="XM_019775797.1"/>
</dbReference>
<dbReference type="InterPro" id="IPR036719">
    <property type="entry name" value="Neuro-gated_channel_TM_sf"/>
</dbReference>
<dbReference type="CDD" id="cd00108">
    <property type="entry name" value="KR"/>
    <property type="match status" value="1"/>
</dbReference>
<evidence type="ECO:0000256" key="1">
    <source>
        <dbReference type="ARBA" id="ARBA00004141"/>
    </source>
</evidence>
<feature type="domain" description="Kringle" evidence="8">
    <location>
        <begin position="180"/>
        <end position="253"/>
    </location>
</feature>
<dbReference type="CDD" id="cd18989">
    <property type="entry name" value="LGIC_ECD_cation"/>
    <property type="match status" value="1"/>
</dbReference>
<reference evidence="11" key="1">
    <citation type="submission" date="2025-08" db="UniProtKB">
        <authorList>
            <consortium name="RefSeq"/>
        </authorList>
    </citation>
    <scope>IDENTIFICATION</scope>
    <source>
        <tissue evidence="11">Gonad</tissue>
    </source>
</reference>
<dbReference type="SMART" id="SM00032">
    <property type="entry name" value="CCP"/>
    <property type="match status" value="1"/>
</dbReference>
<dbReference type="FunFam" id="2.70.170.10:FF:000064">
    <property type="entry name" value="Uncharacterized protein"/>
    <property type="match status" value="1"/>
</dbReference>
<keyword evidence="7" id="KW-1133">Transmembrane helix</keyword>
<gene>
    <name evidence="11" type="primary">LOC109475209</name>
</gene>
<dbReference type="AlphaFoldDB" id="A0A6P4ZNX2"/>
<dbReference type="GeneID" id="109475209"/>
<dbReference type="InterPro" id="IPR036734">
    <property type="entry name" value="Neur_chan_lig-bd_sf"/>
</dbReference>
<dbReference type="Pfam" id="PF00057">
    <property type="entry name" value="Ldl_recept_a"/>
    <property type="match status" value="1"/>
</dbReference>
<keyword evidence="10" id="KW-1185">Reference proteome</keyword>
<dbReference type="Gene3D" id="2.40.20.10">
    <property type="entry name" value="Plasminogen Kringle 4"/>
    <property type="match status" value="1"/>
</dbReference>
<dbReference type="KEGG" id="bbel:109475209"/>
<dbReference type="Gene3D" id="4.10.400.10">
    <property type="entry name" value="Low-density Lipoprotein Receptor"/>
    <property type="match status" value="1"/>
</dbReference>
<dbReference type="GO" id="GO:0016020">
    <property type="term" value="C:membrane"/>
    <property type="evidence" value="ECO:0007669"/>
    <property type="project" value="UniProtKB-SubCell"/>
</dbReference>
<dbReference type="Proteomes" id="UP000515135">
    <property type="component" value="Unplaced"/>
</dbReference>
<dbReference type="InterPro" id="IPR038050">
    <property type="entry name" value="Neuro_actylchol_rec"/>
</dbReference>
<feature type="transmembrane region" description="Helical" evidence="7">
    <location>
        <begin position="583"/>
        <end position="608"/>
    </location>
</feature>
<dbReference type="SUPFAM" id="SSF90112">
    <property type="entry name" value="Neurotransmitter-gated ion-channel transmembrane pore"/>
    <property type="match status" value="1"/>
</dbReference>
<evidence type="ECO:0000313" key="11">
    <source>
        <dbReference type="RefSeq" id="XP_019631356.1"/>
    </source>
</evidence>
<dbReference type="CDD" id="cd00112">
    <property type="entry name" value="LDLa"/>
    <property type="match status" value="1"/>
</dbReference>
<organism evidence="10 11">
    <name type="scientific">Branchiostoma belcheri</name>
    <name type="common">Amphioxus</name>
    <dbReference type="NCBI Taxonomy" id="7741"/>
    <lineage>
        <taxon>Eukaryota</taxon>
        <taxon>Metazoa</taxon>
        <taxon>Chordata</taxon>
        <taxon>Cephalochordata</taxon>
        <taxon>Leptocardii</taxon>
        <taxon>Amphioxiformes</taxon>
        <taxon>Branchiostomatidae</taxon>
        <taxon>Branchiostoma</taxon>
    </lineage>
</organism>
<keyword evidence="2 4" id="KW-0420">Kringle</keyword>
<feature type="domain" description="Sushi" evidence="9">
    <location>
        <begin position="246"/>
        <end position="317"/>
    </location>
</feature>
<dbReference type="Gene3D" id="1.10.2000.10">
    <property type="entry name" value="Frizzled cysteine-rich domain"/>
    <property type="match status" value="1"/>
</dbReference>
<dbReference type="SUPFAM" id="SSF57424">
    <property type="entry name" value="LDL receptor-like module"/>
    <property type="match status" value="1"/>
</dbReference>
<dbReference type="InterPro" id="IPR000436">
    <property type="entry name" value="Sushi_SCR_CCP_dom"/>
</dbReference>
<dbReference type="FunFam" id="2.40.20.10:FF:000037">
    <property type="entry name" value="Uncharacterized protein"/>
    <property type="match status" value="1"/>
</dbReference>
<dbReference type="InterPro" id="IPR038178">
    <property type="entry name" value="Kringle_sf"/>
</dbReference>
<dbReference type="Gene3D" id="2.70.170.10">
    <property type="entry name" value="Neurotransmitter-gated ion-channel ligand-binding domain"/>
    <property type="match status" value="1"/>
</dbReference>
<evidence type="ECO:0000313" key="10">
    <source>
        <dbReference type="Proteomes" id="UP000515135"/>
    </source>
</evidence>
<evidence type="ECO:0000256" key="7">
    <source>
        <dbReference type="SAM" id="Phobius"/>
    </source>
</evidence>
<evidence type="ECO:0000256" key="2">
    <source>
        <dbReference type="ARBA" id="ARBA00022572"/>
    </source>
</evidence>
<dbReference type="PROSITE" id="PS50923">
    <property type="entry name" value="SUSHI"/>
    <property type="match status" value="1"/>
</dbReference>
<dbReference type="SUPFAM" id="SSF57440">
    <property type="entry name" value="Kringle-like"/>
    <property type="match status" value="1"/>
</dbReference>
<keyword evidence="7" id="KW-0812">Transmembrane</keyword>
<dbReference type="Pfam" id="PF00051">
    <property type="entry name" value="Kringle"/>
    <property type="match status" value="1"/>
</dbReference>
<dbReference type="PANTHER" id="PTHR46335:SF1">
    <property type="entry name" value="CUBILIN"/>
    <property type="match status" value="1"/>
</dbReference>
<protein>
    <submittedName>
        <fullName evidence="11">Neuronal acetylcholine receptor subunit alpha-9-like</fullName>
    </submittedName>
</protein>
<comment type="subcellular location">
    <subcellularLocation>
        <location evidence="1">Membrane</location>
        <topology evidence="1">Multi-pass membrane protein</topology>
    </subcellularLocation>
</comment>
<dbReference type="PANTHER" id="PTHR46335">
    <property type="entry name" value="CUBILIN"/>
    <property type="match status" value="1"/>
</dbReference>
<feature type="transmembrane region" description="Helical" evidence="7">
    <location>
        <begin position="739"/>
        <end position="759"/>
    </location>
</feature>
<dbReference type="Pfam" id="PF00084">
    <property type="entry name" value="Sushi"/>
    <property type="match status" value="1"/>
</dbReference>
<name>A0A6P4ZNX2_BRABE</name>
<evidence type="ECO:0000259" key="9">
    <source>
        <dbReference type="PROSITE" id="PS50923"/>
    </source>
</evidence>
<keyword evidence="7" id="KW-0472">Membrane</keyword>
<dbReference type="CDD" id="cd07066">
    <property type="entry name" value="CRD_FZ"/>
    <property type="match status" value="1"/>
</dbReference>
<evidence type="ECO:0000256" key="6">
    <source>
        <dbReference type="PROSITE-ProRule" id="PRU00302"/>
    </source>
</evidence>
<dbReference type="CDD" id="cd00033">
    <property type="entry name" value="CCP"/>
    <property type="match status" value="1"/>
</dbReference>
<dbReference type="InterPro" id="IPR000001">
    <property type="entry name" value="Kringle"/>
</dbReference>
<dbReference type="PROSITE" id="PS50070">
    <property type="entry name" value="KRINGLE_2"/>
    <property type="match status" value="1"/>
</dbReference>
<evidence type="ECO:0000256" key="5">
    <source>
        <dbReference type="PROSITE-ProRule" id="PRU00124"/>
    </source>
</evidence>
<evidence type="ECO:0000256" key="3">
    <source>
        <dbReference type="ARBA" id="ARBA00023157"/>
    </source>
</evidence>